<evidence type="ECO:0000313" key="1">
    <source>
        <dbReference type="EMBL" id="VEB92809.1"/>
    </source>
</evidence>
<reference evidence="1 2" key="1">
    <citation type="submission" date="2018-12" db="EMBL/GenBank/DDBJ databases">
        <authorList>
            <consortium name="Pathogen Informatics"/>
        </authorList>
    </citation>
    <scope>NUCLEOTIDE SEQUENCE [LARGE SCALE GENOMIC DNA]</scope>
    <source>
        <strain evidence="1 2">NCTC11075</strain>
    </source>
</reference>
<evidence type="ECO:0000313" key="2">
    <source>
        <dbReference type="Proteomes" id="UP000270272"/>
    </source>
</evidence>
<dbReference type="Proteomes" id="UP000270272">
    <property type="component" value="Chromosome"/>
</dbReference>
<proteinExistence type="predicted"/>
<dbReference type="AlphaFoldDB" id="A0A447UQ89"/>
<protein>
    <submittedName>
        <fullName evidence="1">Uncharacterized protein</fullName>
    </submittedName>
</protein>
<sequence length="80" mass="9457">MKNLINHEKAFISLFNQTARYHHRHQVFEDFISCSVIALQNALSFCEKREQKYLHIVARYEKKDVVRMAELLAHVVNGLD</sequence>
<dbReference type="EMBL" id="LR134204">
    <property type="protein sequence ID" value="VEB92809.1"/>
    <property type="molecule type" value="Genomic_DNA"/>
</dbReference>
<gene>
    <name evidence="1" type="ORF">NCTC11075_03673</name>
</gene>
<name>A0A447UQ89_CITKO</name>
<organism evidence="1 2">
    <name type="scientific">Citrobacter koseri</name>
    <name type="common">Citrobacter diversus</name>
    <dbReference type="NCBI Taxonomy" id="545"/>
    <lineage>
        <taxon>Bacteria</taxon>
        <taxon>Pseudomonadati</taxon>
        <taxon>Pseudomonadota</taxon>
        <taxon>Gammaproteobacteria</taxon>
        <taxon>Enterobacterales</taxon>
        <taxon>Enterobacteriaceae</taxon>
        <taxon>Citrobacter</taxon>
    </lineage>
</organism>
<accession>A0A447UQ89</accession>